<organism evidence="11 12">
    <name type="scientific">Dietzia cinnamea</name>
    <dbReference type="NCBI Taxonomy" id="321318"/>
    <lineage>
        <taxon>Bacteria</taxon>
        <taxon>Bacillati</taxon>
        <taxon>Actinomycetota</taxon>
        <taxon>Actinomycetes</taxon>
        <taxon>Mycobacteriales</taxon>
        <taxon>Dietziaceae</taxon>
        <taxon>Dietzia</taxon>
    </lineage>
</organism>
<dbReference type="EC" id="2.7.4.25" evidence="8"/>
<proteinExistence type="inferred from homology"/>
<evidence type="ECO:0000313" key="12">
    <source>
        <dbReference type="Proteomes" id="UP001206890"/>
    </source>
</evidence>
<dbReference type="GO" id="GO:0006220">
    <property type="term" value="P:pyrimidine nucleotide metabolic process"/>
    <property type="evidence" value="ECO:0007669"/>
    <property type="project" value="UniProtKB-UniRule"/>
</dbReference>
<comment type="similarity">
    <text evidence="1 8">Belongs to the cytidylate kinase family. Type 1 subfamily.</text>
</comment>
<dbReference type="AlphaFoldDB" id="A0AAW5QA88"/>
<feature type="domain" description="Cytidylate kinase" evidence="10">
    <location>
        <begin position="23"/>
        <end position="236"/>
    </location>
</feature>
<feature type="region of interest" description="Disordered" evidence="9">
    <location>
        <begin position="1"/>
        <end position="30"/>
    </location>
</feature>
<dbReference type="HAMAP" id="MF_00238">
    <property type="entry name" value="Cytidyl_kinase_type1"/>
    <property type="match status" value="1"/>
</dbReference>
<feature type="binding site" evidence="8">
    <location>
        <begin position="27"/>
        <end position="35"/>
    </location>
    <ligand>
        <name>ATP</name>
        <dbReference type="ChEBI" id="CHEBI:30616"/>
    </ligand>
</feature>
<evidence type="ECO:0000256" key="8">
    <source>
        <dbReference type="HAMAP-Rule" id="MF_00238"/>
    </source>
</evidence>
<protein>
    <recommendedName>
        <fullName evidence="8">Cytidylate kinase</fullName>
        <shortName evidence="8">CK</shortName>
        <ecNumber evidence="8">2.7.4.25</ecNumber>
    </recommendedName>
    <alternativeName>
        <fullName evidence="8">Cytidine monophosphate kinase</fullName>
        <shortName evidence="8">CMP kinase</shortName>
    </alternativeName>
</protein>
<keyword evidence="2 8" id="KW-0808">Transferase</keyword>
<evidence type="ECO:0000256" key="4">
    <source>
        <dbReference type="ARBA" id="ARBA00022777"/>
    </source>
</evidence>
<comment type="subcellular location">
    <subcellularLocation>
        <location evidence="8">Cytoplasm</location>
    </subcellularLocation>
</comment>
<reference evidence="11" key="1">
    <citation type="submission" date="2022-04" db="EMBL/GenBank/DDBJ databases">
        <title>Human microbiome associated bacterial genomes.</title>
        <authorList>
            <person name="Sandstrom S."/>
            <person name="Salamzade R."/>
            <person name="Kalan L.R."/>
        </authorList>
    </citation>
    <scope>NUCLEOTIDE SEQUENCE</scope>
    <source>
        <strain evidence="11">P3-SID1762</strain>
    </source>
</reference>
<dbReference type="InterPro" id="IPR003136">
    <property type="entry name" value="Cytidylate_kin"/>
</dbReference>
<dbReference type="Pfam" id="PF02224">
    <property type="entry name" value="Cytidylate_kin"/>
    <property type="match status" value="1"/>
</dbReference>
<dbReference type="RefSeq" id="WP_246830912.1">
    <property type="nucleotide sequence ID" value="NZ_JALXMA010000156.1"/>
</dbReference>
<keyword evidence="5 8" id="KW-0067">ATP-binding</keyword>
<comment type="catalytic activity">
    <reaction evidence="7 8">
        <text>CMP + ATP = CDP + ADP</text>
        <dbReference type="Rhea" id="RHEA:11600"/>
        <dbReference type="ChEBI" id="CHEBI:30616"/>
        <dbReference type="ChEBI" id="CHEBI:58069"/>
        <dbReference type="ChEBI" id="CHEBI:60377"/>
        <dbReference type="ChEBI" id="CHEBI:456216"/>
        <dbReference type="EC" id="2.7.4.25"/>
    </reaction>
</comment>
<evidence type="ECO:0000313" key="11">
    <source>
        <dbReference type="EMBL" id="MCT2117832.1"/>
    </source>
</evidence>
<dbReference type="EMBL" id="JALXTC010000034">
    <property type="protein sequence ID" value="MCT2117832.1"/>
    <property type="molecule type" value="Genomic_DNA"/>
</dbReference>
<evidence type="ECO:0000256" key="2">
    <source>
        <dbReference type="ARBA" id="ARBA00022679"/>
    </source>
</evidence>
<keyword evidence="4 8" id="KW-0418">Kinase</keyword>
<name>A0AAW5QA88_9ACTN</name>
<dbReference type="Proteomes" id="UP001206890">
    <property type="component" value="Unassembled WGS sequence"/>
</dbReference>
<dbReference type="SUPFAM" id="SSF52540">
    <property type="entry name" value="P-loop containing nucleoside triphosphate hydrolases"/>
    <property type="match status" value="1"/>
</dbReference>
<dbReference type="Gene3D" id="3.40.50.300">
    <property type="entry name" value="P-loop containing nucleotide triphosphate hydrolases"/>
    <property type="match status" value="1"/>
</dbReference>
<dbReference type="InterPro" id="IPR027417">
    <property type="entry name" value="P-loop_NTPase"/>
</dbReference>
<keyword evidence="3 8" id="KW-0547">Nucleotide-binding</keyword>
<evidence type="ECO:0000259" key="10">
    <source>
        <dbReference type="Pfam" id="PF02224"/>
    </source>
</evidence>
<feature type="compositionally biased region" description="Low complexity" evidence="9">
    <location>
        <begin position="1"/>
        <end position="13"/>
    </location>
</feature>
<dbReference type="PANTHER" id="PTHR21299:SF2">
    <property type="entry name" value="CYTIDYLATE KINASE"/>
    <property type="match status" value="1"/>
</dbReference>
<gene>
    <name evidence="8 11" type="primary">cmk</name>
    <name evidence="11" type="ORF">M3D93_08720</name>
</gene>
<dbReference type="GO" id="GO:0015949">
    <property type="term" value="P:nucleobase-containing small molecule interconversion"/>
    <property type="evidence" value="ECO:0007669"/>
    <property type="project" value="TreeGrafter"/>
</dbReference>
<comment type="caution">
    <text evidence="11">The sequence shown here is derived from an EMBL/GenBank/DDBJ whole genome shotgun (WGS) entry which is preliminary data.</text>
</comment>
<evidence type="ECO:0000256" key="5">
    <source>
        <dbReference type="ARBA" id="ARBA00022840"/>
    </source>
</evidence>
<evidence type="ECO:0000256" key="3">
    <source>
        <dbReference type="ARBA" id="ARBA00022741"/>
    </source>
</evidence>
<evidence type="ECO:0000256" key="6">
    <source>
        <dbReference type="ARBA" id="ARBA00047615"/>
    </source>
</evidence>
<evidence type="ECO:0000256" key="9">
    <source>
        <dbReference type="SAM" id="MobiDB-lite"/>
    </source>
</evidence>
<evidence type="ECO:0000256" key="7">
    <source>
        <dbReference type="ARBA" id="ARBA00048478"/>
    </source>
</evidence>
<accession>A0AAW5QA88</accession>
<dbReference type="CDD" id="cd02020">
    <property type="entry name" value="CMPK"/>
    <property type="match status" value="1"/>
</dbReference>
<dbReference type="GO" id="GO:0005829">
    <property type="term" value="C:cytosol"/>
    <property type="evidence" value="ECO:0007669"/>
    <property type="project" value="TreeGrafter"/>
</dbReference>
<comment type="catalytic activity">
    <reaction evidence="6 8">
        <text>dCMP + ATP = dCDP + ADP</text>
        <dbReference type="Rhea" id="RHEA:25094"/>
        <dbReference type="ChEBI" id="CHEBI:30616"/>
        <dbReference type="ChEBI" id="CHEBI:57566"/>
        <dbReference type="ChEBI" id="CHEBI:58593"/>
        <dbReference type="ChEBI" id="CHEBI:456216"/>
        <dbReference type="EC" id="2.7.4.25"/>
    </reaction>
</comment>
<dbReference type="PANTHER" id="PTHR21299">
    <property type="entry name" value="CYTIDYLATE KINASE/PANTOATE-BETA-ALANINE LIGASE"/>
    <property type="match status" value="1"/>
</dbReference>
<keyword evidence="8" id="KW-0963">Cytoplasm</keyword>
<dbReference type="GO" id="GO:0005524">
    <property type="term" value="F:ATP binding"/>
    <property type="evidence" value="ECO:0007669"/>
    <property type="project" value="UniProtKB-UniRule"/>
</dbReference>
<sequence length="252" mass="26121">MSAVPASASATGPAPAPAPRRRIAIDGPAGTGKSTLARTLARRLGGAYLDTGAMYRVATLQVLRAGIDAEDSAAVIAATADLPLEIGTDAGAECVLLRGEDVSEEIRTARVTAAVSAVSAVPEVRENLVRLQRRLASDGGTVVLEGRDIGTVVLPDAEVKIYLTASPEVRARRRTDQDRAAGRAADYDEVLAAVIERDRKDSTRAASPLRPAADAVVIDTSDLTLDEVLDRLVALAEGTHASHGATAEGNAQ</sequence>
<dbReference type="NCBIfam" id="TIGR00017">
    <property type="entry name" value="cmk"/>
    <property type="match status" value="1"/>
</dbReference>
<evidence type="ECO:0000256" key="1">
    <source>
        <dbReference type="ARBA" id="ARBA00009427"/>
    </source>
</evidence>
<dbReference type="GO" id="GO:0036431">
    <property type="term" value="F:dCMP kinase activity"/>
    <property type="evidence" value="ECO:0007669"/>
    <property type="project" value="InterPro"/>
</dbReference>
<dbReference type="InterPro" id="IPR011994">
    <property type="entry name" value="Cytidylate_kinase_dom"/>
</dbReference>